<dbReference type="PANTHER" id="PTHR46268:SF6">
    <property type="entry name" value="UNIVERSAL STRESS PROTEIN UP12"/>
    <property type="match status" value="1"/>
</dbReference>
<dbReference type="Proteomes" id="UP001597085">
    <property type="component" value="Unassembled WGS sequence"/>
</dbReference>
<dbReference type="Gene3D" id="3.40.50.620">
    <property type="entry name" value="HUPs"/>
    <property type="match status" value="1"/>
</dbReference>
<dbReference type="PANTHER" id="PTHR46268">
    <property type="entry name" value="STRESS RESPONSE PROTEIN NHAX"/>
    <property type="match status" value="1"/>
</dbReference>
<dbReference type="CDD" id="cd00293">
    <property type="entry name" value="USP-like"/>
    <property type="match status" value="1"/>
</dbReference>
<evidence type="ECO:0000256" key="1">
    <source>
        <dbReference type="ARBA" id="ARBA00008791"/>
    </source>
</evidence>
<keyword evidence="4" id="KW-1185">Reference proteome</keyword>
<feature type="domain" description="UspA" evidence="2">
    <location>
        <begin position="1"/>
        <end position="141"/>
    </location>
</feature>
<comment type="similarity">
    <text evidence="1">Belongs to the universal stress protein A family.</text>
</comment>
<accession>A0ABD6CPU7</accession>
<evidence type="ECO:0000313" key="4">
    <source>
        <dbReference type="Proteomes" id="UP001597085"/>
    </source>
</evidence>
<evidence type="ECO:0000313" key="3">
    <source>
        <dbReference type="EMBL" id="MFD1599443.1"/>
    </source>
</evidence>
<organism evidence="3 4">
    <name type="scientific">Halobellus rarus</name>
    <dbReference type="NCBI Taxonomy" id="1126237"/>
    <lineage>
        <taxon>Archaea</taxon>
        <taxon>Methanobacteriati</taxon>
        <taxon>Methanobacteriota</taxon>
        <taxon>Stenosarchaea group</taxon>
        <taxon>Halobacteria</taxon>
        <taxon>Halobacteriales</taxon>
        <taxon>Haloferacaceae</taxon>
        <taxon>Halobellus</taxon>
    </lineage>
</organism>
<dbReference type="Pfam" id="PF00582">
    <property type="entry name" value="Usp"/>
    <property type="match status" value="1"/>
</dbReference>
<sequence>MYDRILVPTDGSECADRAVEHALDIAGQYDAELHVLSVVDARDVSHSAPAISPDQVEQTLRDRAESVVEEVADRAEAAGVDAVTAVEPGIPDDVVVEYAEDEDCDLIVMGTHGRTGLERYLLGSVTERTVRRSSVPVLTVRGTDEDGDEDA</sequence>
<dbReference type="EMBL" id="JBHUDK010000010">
    <property type="protein sequence ID" value="MFD1599443.1"/>
    <property type="molecule type" value="Genomic_DNA"/>
</dbReference>
<dbReference type="RefSeq" id="WP_256420917.1">
    <property type="nucleotide sequence ID" value="NZ_JANHDI010000004.1"/>
</dbReference>
<protein>
    <submittedName>
        <fullName evidence="3">Universal stress protein</fullName>
    </submittedName>
</protein>
<name>A0ABD6CPU7_9EURY</name>
<dbReference type="InterPro" id="IPR006016">
    <property type="entry name" value="UspA"/>
</dbReference>
<reference evidence="3 4" key="1">
    <citation type="journal article" date="2019" name="Int. J. Syst. Evol. Microbiol.">
        <title>The Global Catalogue of Microorganisms (GCM) 10K type strain sequencing project: providing services to taxonomists for standard genome sequencing and annotation.</title>
        <authorList>
            <consortium name="The Broad Institute Genomics Platform"/>
            <consortium name="The Broad Institute Genome Sequencing Center for Infectious Disease"/>
            <person name="Wu L."/>
            <person name="Ma J."/>
        </authorList>
    </citation>
    <scope>NUCLEOTIDE SEQUENCE [LARGE SCALE GENOMIC DNA]</scope>
    <source>
        <strain evidence="3 4">CGMCC 1.12121</strain>
    </source>
</reference>
<dbReference type="InterPro" id="IPR014729">
    <property type="entry name" value="Rossmann-like_a/b/a_fold"/>
</dbReference>
<gene>
    <name evidence="3" type="ORF">ACFSBX_10795</name>
</gene>
<dbReference type="AlphaFoldDB" id="A0ABD6CPU7"/>
<dbReference type="PIRSF" id="PIRSF006276">
    <property type="entry name" value="UspA"/>
    <property type="match status" value="1"/>
</dbReference>
<dbReference type="InterPro" id="IPR006015">
    <property type="entry name" value="Universal_stress_UspA"/>
</dbReference>
<comment type="caution">
    <text evidence="3">The sequence shown here is derived from an EMBL/GenBank/DDBJ whole genome shotgun (WGS) entry which is preliminary data.</text>
</comment>
<proteinExistence type="inferred from homology"/>
<dbReference type="SUPFAM" id="SSF52402">
    <property type="entry name" value="Adenine nucleotide alpha hydrolases-like"/>
    <property type="match status" value="1"/>
</dbReference>
<evidence type="ECO:0000259" key="2">
    <source>
        <dbReference type="Pfam" id="PF00582"/>
    </source>
</evidence>
<dbReference type="PRINTS" id="PR01438">
    <property type="entry name" value="UNVRSLSTRESS"/>
</dbReference>